<dbReference type="Pfam" id="PF01167">
    <property type="entry name" value="Tub"/>
    <property type="match status" value="1"/>
</dbReference>
<dbReference type="GeneID" id="36406628"/>
<dbReference type="InterPro" id="IPR025659">
    <property type="entry name" value="Tubby-like_C"/>
</dbReference>
<feature type="compositionally biased region" description="Polar residues" evidence="2">
    <location>
        <begin position="209"/>
        <end position="223"/>
    </location>
</feature>
<feature type="region of interest" description="Disordered" evidence="2">
    <location>
        <begin position="383"/>
        <end position="519"/>
    </location>
</feature>
<dbReference type="Gene3D" id="3.20.90.10">
    <property type="entry name" value="Tubby Protein, Chain A"/>
    <property type="match status" value="1"/>
</dbReference>
<dbReference type="Proteomes" id="UP000054928">
    <property type="component" value="Unassembled WGS sequence"/>
</dbReference>
<evidence type="ECO:0000256" key="2">
    <source>
        <dbReference type="SAM" id="MobiDB-lite"/>
    </source>
</evidence>
<evidence type="ECO:0000313" key="5">
    <source>
        <dbReference type="Proteomes" id="UP000054928"/>
    </source>
</evidence>
<feature type="region of interest" description="Disordered" evidence="2">
    <location>
        <begin position="190"/>
        <end position="240"/>
    </location>
</feature>
<dbReference type="SUPFAM" id="SSF54518">
    <property type="entry name" value="Tubby C-terminal domain-like"/>
    <property type="match status" value="1"/>
</dbReference>
<reference evidence="5" key="1">
    <citation type="submission" date="2014-09" db="EMBL/GenBank/DDBJ databases">
        <authorList>
            <person name="Sharma Rahul"/>
            <person name="Thines Marco"/>
        </authorList>
    </citation>
    <scope>NUCLEOTIDE SEQUENCE [LARGE SCALE GENOMIC DNA]</scope>
</reference>
<evidence type="ECO:0000256" key="1">
    <source>
        <dbReference type="ARBA" id="ARBA00007129"/>
    </source>
</evidence>
<feature type="compositionally biased region" description="Low complexity" evidence="2">
    <location>
        <begin position="91"/>
        <end position="106"/>
    </location>
</feature>
<dbReference type="EMBL" id="CCYD01000553">
    <property type="protein sequence ID" value="CEG41210.1"/>
    <property type="molecule type" value="Genomic_DNA"/>
</dbReference>
<dbReference type="PANTHER" id="PTHR16517">
    <property type="entry name" value="TUBBY-RELATED"/>
    <property type="match status" value="1"/>
</dbReference>
<evidence type="ECO:0000259" key="3">
    <source>
        <dbReference type="Pfam" id="PF01167"/>
    </source>
</evidence>
<dbReference type="OMA" id="CFIERND"/>
<dbReference type="PRINTS" id="PR01573">
    <property type="entry name" value="SUPERTUBBY"/>
</dbReference>
<dbReference type="PANTHER" id="PTHR16517:SF7">
    <property type="entry name" value="PROTEIN KING TUBBY"/>
    <property type="match status" value="1"/>
</dbReference>
<dbReference type="AlphaFoldDB" id="A0A0P1AJ41"/>
<feature type="domain" description="Tubby C-terminal" evidence="3">
    <location>
        <begin position="540"/>
        <end position="822"/>
    </location>
</feature>
<dbReference type="InterPro" id="IPR000007">
    <property type="entry name" value="Tubby_C"/>
</dbReference>
<name>A0A0P1AJ41_PLAHL</name>
<proteinExistence type="inferred from homology"/>
<sequence>MVDETPSSLCRYGQGSSRKDGTGTASMANEKESKECKDAYTDMISTPRINKVPLKMAPPAYAPESKMAAPGGDPTTRKKALPPPSNPPPKSGNSAAAFRSKSSLTPPIGPPPSTGAPSASVAKIRSAARPHMSGVQPGGIEAKTGPSNGAQLKPMGPPSTPPMITKSNAGGASQAIAPPKAALNAINTARNLNSEKKGDVTDTPAEAFNSKQSLPLPSKSFSESKVPPRSAPFDILANDSPLNTKTIESSAAILKPSTLNQRELSTVLATPVLKSGGNVIEDTTMANRHGSGTITSLALEKENASVFTTKMGKAAQFSGQLRLNVPEEEFIVVKKRESKSVEAETTRNSGSTIRSIANFDDTFDDVEEIPFLEDDDFNAQQNEAKYSEHDDDPEISIEHSRRFSKTSQDSTNEHNDDDSDTTVQRNVSNEDLYDDLRRTKHRSQSSQGHEYSGSEHDEQETRDSRSSAYDKREEISNEGSHDEFRKARDRDKTREKRKEKRRSKQDGPKKVQAQFFNPKNAPHIPDHLLEFIKRPLECGRGQIVKCFIERNDSGPNKLAPIYTLLLEVNSSSGRPILYARKNATSRITSHYVISMNKDDLILSRKMRSHQYVGKLRSSTNMMEYTLYDQGDNPEDLDSDCEVDDELRQSIRAELAMIRYHYSKKPYPRKMEVVIPAMEDNGQSYLEWRPLSRDQMMEEHVRTIASAGGQNVIDASNFIFLHKRETKYDPLSSCIVDFRSRATCVSVKNFQLVHSEPTNEEYNAQYRHLYPEYVYEDQGTISLPQEFVLLQLGKVGKDCFNMDFQYPLSMLQAFAISLSRFDTKQR</sequence>
<dbReference type="STRING" id="4781.A0A0P1AJ41"/>
<dbReference type="RefSeq" id="XP_024577579.1">
    <property type="nucleotide sequence ID" value="XM_024726954.1"/>
</dbReference>
<dbReference type="OrthoDB" id="8775810at2759"/>
<comment type="similarity">
    <text evidence="1">Belongs to the TUB family.</text>
</comment>
<evidence type="ECO:0000313" key="4">
    <source>
        <dbReference type="EMBL" id="CEG41210.1"/>
    </source>
</evidence>
<keyword evidence="5" id="KW-1185">Reference proteome</keyword>
<feature type="region of interest" description="Disordered" evidence="2">
    <location>
        <begin position="1"/>
        <end position="175"/>
    </location>
</feature>
<feature type="compositionally biased region" description="Basic and acidic residues" evidence="2">
    <location>
        <begin position="452"/>
        <end position="496"/>
    </location>
</feature>
<protein>
    <submittedName>
        <fullName evidence="4">Tub family proteins</fullName>
    </submittedName>
</protein>
<accession>A0A0P1AJ41</accession>
<feature type="compositionally biased region" description="Basic and acidic residues" evidence="2">
    <location>
        <begin position="29"/>
        <end position="40"/>
    </location>
</feature>
<feature type="compositionally biased region" description="Pro residues" evidence="2">
    <location>
        <begin position="81"/>
        <end position="90"/>
    </location>
</feature>
<organism evidence="4 5">
    <name type="scientific">Plasmopara halstedii</name>
    <name type="common">Downy mildew of sunflower</name>
    <dbReference type="NCBI Taxonomy" id="4781"/>
    <lineage>
        <taxon>Eukaryota</taxon>
        <taxon>Sar</taxon>
        <taxon>Stramenopiles</taxon>
        <taxon>Oomycota</taxon>
        <taxon>Peronosporomycetes</taxon>
        <taxon>Peronosporales</taxon>
        <taxon>Peronosporaceae</taxon>
        <taxon>Plasmopara</taxon>
    </lineage>
</organism>